<evidence type="ECO:0000313" key="1">
    <source>
        <dbReference type="EMBL" id="RSN70761.1"/>
    </source>
</evidence>
<dbReference type="InterPro" id="IPR038257">
    <property type="entry name" value="CRISPR-assoc_Cas3_HD_sf"/>
</dbReference>
<gene>
    <name evidence="1" type="ORF">D9Q81_00475</name>
</gene>
<proteinExistence type="predicted"/>
<dbReference type="Gene3D" id="1.10.3210.30">
    <property type="match status" value="1"/>
</dbReference>
<accession>A0A3R9QTF8</accession>
<dbReference type="AlphaFoldDB" id="A0A3R9QTF8"/>
<evidence type="ECO:0000313" key="2">
    <source>
        <dbReference type="Proteomes" id="UP000278149"/>
    </source>
</evidence>
<protein>
    <submittedName>
        <fullName evidence="1">HD domain-containing protein</fullName>
    </submittedName>
</protein>
<sequence>MGRVISYYKPPVTEYLSEHINSCLNLLEKLESSRIGRVGLSLDRNFVDEVRLSVVFHDFGKALYQSRISPRKSSVSFAGHEIFSTYFLFKFRKSIIKGADFNEYIKLKPALFAVAFHHHPMDIGRRLERVQQIKLNTSSLEDLQAELSFLRDDALSKEERDLLDSVVSELKGKIENGSIRIDDVKRIFREEICKGFYEKYTSGKEEDVILKKLSYITLVSLVSVDYISASERRGEGTKFGDVIDEFYKLYLDI</sequence>
<dbReference type="Proteomes" id="UP000278149">
    <property type="component" value="Unassembled WGS sequence"/>
</dbReference>
<dbReference type="EMBL" id="RCOR01000004">
    <property type="protein sequence ID" value="RSN70761.1"/>
    <property type="molecule type" value="Genomic_DNA"/>
</dbReference>
<organism evidence="1 2">
    <name type="scientific">Candidatus Korarchaeum cryptofilum</name>
    <dbReference type="NCBI Taxonomy" id="498846"/>
    <lineage>
        <taxon>Archaea</taxon>
        <taxon>Thermoproteota</taxon>
        <taxon>Candidatus Korarchaeia</taxon>
        <taxon>Candidatus Korarchaeales</taxon>
        <taxon>Candidatus Korarchaeaceae</taxon>
        <taxon>Candidatus Korarchaeum</taxon>
    </lineage>
</organism>
<name>A0A3R9QTF8_9CREN</name>
<comment type="caution">
    <text evidence="1">The sequence shown here is derived from an EMBL/GenBank/DDBJ whole genome shotgun (WGS) entry which is preliminary data.</text>
</comment>
<reference evidence="1 2" key="1">
    <citation type="submission" date="2018-10" db="EMBL/GenBank/DDBJ databases">
        <title>Co-occurring genomic capacity for anaerobic methane metabolism and dissimilatory sulfite reduction discovered in the Korarchaeota.</title>
        <authorList>
            <person name="Mckay L.J."/>
            <person name="Dlakic M."/>
            <person name="Fields M.W."/>
            <person name="Delmont T.O."/>
            <person name="Eren A.M."/>
            <person name="Jay Z.J."/>
            <person name="Klingelsmith K.B."/>
            <person name="Rusch D.B."/>
            <person name="Inskeep W.P."/>
        </authorList>
    </citation>
    <scope>NUCLEOTIDE SEQUENCE [LARGE SCALE GENOMIC DNA]</scope>
    <source>
        <strain evidence="1 2">WS</strain>
    </source>
</reference>